<dbReference type="EMBL" id="LOSJ02000001">
    <property type="protein sequence ID" value="PNM64659.1"/>
    <property type="molecule type" value="Genomic_DNA"/>
</dbReference>
<dbReference type="AlphaFoldDB" id="A0A2J9VLL5"/>
<reference evidence="1" key="1">
    <citation type="submission" date="2017-12" db="EMBL/GenBank/DDBJ databases">
        <title>FDA dAtabase for Regulatory Grade micrObial Sequences (FDA-ARGOS): Supporting development and validation of Infectious Disease Dx tests.</title>
        <authorList>
            <person name="Hoffmann M."/>
            <person name="Allard M."/>
            <person name="Evans P."/>
            <person name="Brown E."/>
            <person name="Tallon L.J."/>
            <person name="Sadzewicz L."/>
            <person name="Sengamalay N."/>
            <person name="Ott S."/>
            <person name="Godinez A."/>
            <person name="Nagaraj S."/>
            <person name="Vavikolanu K."/>
            <person name="Aluvathingal J."/>
            <person name="Nadendla S."/>
            <person name="Hobson J."/>
            <person name="Sichtig H."/>
        </authorList>
    </citation>
    <scope>NUCLEOTIDE SEQUENCE [LARGE SCALE GENOMIC DNA]</scope>
    <source>
        <strain evidence="1">FDAARGOS_113</strain>
    </source>
</reference>
<organism evidence="1 2">
    <name type="scientific">Vibrio mimicus</name>
    <dbReference type="NCBI Taxonomy" id="674"/>
    <lineage>
        <taxon>Bacteria</taxon>
        <taxon>Pseudomonadati</taxon>
        <taxon>Pseudomonadota</taxon>
        <taxon>Gammaproteobacteria</taxon>
        <taxon>Vibrionales</taxon>
        <taxon>Vibrionaceae</taxon>
        <taxon>Vibrio</taxon>
    </lineage>
</organism>
<keyword evidence="2" id="KW-1185">Reference proteome</keyword>
<sequence length="126" mass="14351">MKISQLIKKLQDIDSTVPFDSDVVTGDDWMPSAITRVYHEPPRTFIEFEASEDELLGEDFNSFSREWTEQEVAMRQSFIKYLFTCVQNGDASAEDAAKYIDLLMDRTLNCGTDAGVDFMKQFAAKS</sequence>
<evidence type="ECO:0000313" key="2">
    <source>
        <dbReference type="Proteomes" id="UP000053748"/>
    </source>
</evidence>
<dbReference type="Proteomes" id="UP000053748">
    <property type="component" value="Unassembled WGS sequence"/>
</dbReference>
<evidence type="ECO:0000313" key="1">
    <source>
        <dbReference type="EMBL" id="PNM64659.1"/>
    </source>
</evidence>
<accession>A0A2J9VLL5</accession>
<comment type="caution">
    <text evidence="1">The sequence shown here is derived from an EMBL/GenBank/DDBJ whole genome shotgun (WGS) entry which is preliminary data.</text>
</comment>
<name>A0A2J9VLL5_VIBMI</name>
<gene>
    <name evidence="1" type="ORF">AL544_002165</name>
</gene>
<protein>
    <submittedName>
        <fullName evidence="1">Uncharacterized protein</fullName>
    </submittedName>
</protein>
<dbReference type="RefSeq" id="WP_000703844.1">
    <property type="nucleotide sequence ID" value="NZ_CAWMSS010000002.1"/>
</dbReference>
<dbReference type="OrthoDB" id="5877595at2"/>
<proteinExistence type="predicted"/>